<protein>
    <recommendedName>
        <fullName evidence="1 6">Inositol-pentakisphosphate 2-kinase</fullName>
        <ecNumber evidence="1 6">2.7.1.158</ecNumber>
    </recommendedName>
</protein>
<dbReference type="AlphaFoldDB" id="A0A0K9P1I3"/>
<dbReference type="GO" id="GO:0005634">
    <property type="term" value="C:nucleus"/>
    <property type="evidence" value="ECO:0000318"/>
    <property type="project" value="GO_Central"/>
</dbReference>
<dbReference type="Pfam" id="PF06090">
    <property type="entry name" value="Ins_P5_2-kin"/>
    <property type="match status" value="1"/>
</dbReference>
<dbReference type="PANTHER" id="PTHR14456">
    <property type="entry name" value="INOSITOL POLYPHOSPHATE KINASE 1"/>
    <property type="match status" value="1"/>
</dbReference>
<dbReference type="InterPro" id="IPR009286">
    <property type="entry name" value="Ins_P5_2-kin"/>
</dbReference>
<evidence type="ECO:0000256" key="1">
    <source>
        <dbReference type="ARBA" id="ARBA00012023"/>
    </source>
</evidence>
<evidence type="ECO:0000256" key="4">
    <source>
        <dbReference type="ARBA" id="ARBA00022777"/>
    </source>
</evidence>
<keyword evidence="2 6" id="KW-0808">Transferase</keyword>
<evidence type="ECO:0000256" key="6">
    <source>
        <dbReference type="RuleBase" id="RU364126"/>
    </source>
</evidence>
<dbReference type="OMA" id="HRQHCIV"/>
<evidence type="ECO:0000313" key="7">
    <source>
        <dbReference type="EMBL" id="KMZ62087.1"/>
    </source>
</evidence>
<comment type="catalytic activity">
    <reaction evidence="6">
        <text>1D-myo-inositol 1,3,4,5,6-pentakisphosphate + ATP = 1D-myo-inositol hexakisphosphate + ADP + H(+)</text>
        <dbReference type="Rhea" id="RHEA:20313"/>
        <dbReference type="ChEBI" id="CHEBI:15378"/>
        <dbReference type="ChEBI" id="CHEBI:30616"/>
        <dbReference type="ChEBI" id="CHEBI:57733"/>
        <dbReference type="ChEBI" id="CHEBI:58130"/>
        <dbReference type="ChEBI" id="CHEBI:456216"/>
        <dbReference type="EC" id="2.7.1.158"/>
    </reaction>
</comment>
<dbReference type="PANTHER" id="PTHR14456:SF2">
    <property type="entry name" value="INOSITOL-PENTAKISPHOSPHATE 2-KINASE"/>
    <property type="match status" value="1"/>
</dbReference>
<evidence type="ECO:0000256" key="3">
    <source>
        <dbReference type="ARBA" id="ARBA00022741"/>
    </source>
</evidence>
<sequence>MPTRKGTKTLESVMEPSEFITLNESDASDWSYRGEGAANVVLEYIGSSHVFVGKVLRVAKDKVIPSMSDHERRLWSDVKEIATADSRDVASRMFAVHVMRPLLGDDHVDAGRWVGVRREFLLSVESNIEHQRPPWRIDAAKIDFLRQNALLILDHSVFPEAVSERSPCISVEIKTKCGHLPSSEFITKDHEAKTRVSRFRMHQVLKLYQRKIMQMSKYDPLDIFSGSKNTIRDAIGALFATPQNNFRIFLNGSIIFGCLGGFEETSSTVGTYEKFTDCIKDIIQASHDQRLARFQELIAEAIYDSGILNYLLDVQKLDKIDIEGAIHAYYNVISEPCLVCKNLNDPEARFKYSWLHSLTLEESIQIVKEYMISTTAKDCSLIISFKPKRNEEKTLKYHSIFLESTNQAFDYKVSFVDLDMKPLKNMVCYYELDRKIADLYSKIGNDNKS</sequence>
<evidence type="ECO:0000256" key="5">
    <source>
        <dbReference type="ARBA" id="ARBA00022840"/>
    </source>
</evidence>
<organism evidence="7 8">
    <name type="scientific">Zostera marina</name>
    <name type="common">Eelgrass</name>
    <dbReference type="NCBI Taxonomy" id="29655"/>
    <lineage>
        <taxon>Eukaryota</taxon>
        <taxon>Viridiplantae</taxon>
        <taxon>Streptophyta</taxon>
        <taxon>Embryophyta</taxon>
        <taxon>Tracheophyta</taxon>
        <taxon>Spermatophyta</taxon>
        <taxon>Magnoliopsida</taxon>
        <taxon>Liliopsida</taxon>
        <taxon>Zosteraceae</taxon>
        <taxon>Zostera</taxon>
    </lineage>
</organism>
<dbReference type="InterPro" id="IPR043001">
    <property type="entry name" value="IP5_2-K_N_lobe"/>
</dbReference>
<evidence type="ECO:0000256" key="2">
    <source>
        <dbReference type="ARBA" id="ARBA00022679"/>
    </source>
</evidence>
<comment type="caution">
    <text evidence="7">The sequence shown here is derived from an EMBL/GenBank/DDBJ whole genome shotgun (WGS) entry which is preliminary data.</text>
</comment>
<proteinExistence type="predicted"/>
<dbReference type="EMBL" id="LFYR01001410">
    <property type="protein sequence ID" value="KMZ62087.1"/>
    <property type="molecule type" value="Genomic_DNA"/>
</dbReference>
<gene>
    <name evidence="7" type="ORF">ZOSMA_48G00060</name>
</gene>
<name>A0A0K9P1I3_ZOSMR</name>
<keyword evidence="8" id="KW-1185">Reference proteome</keyword>
<evidence type="ECO:0000313" key="8">
    <source>
        <dbReference type="Proteomes" id="UP000036987"/>
    </source>
</evidence>
<dbReference type="STRING" id="29655.A0A0K9P1I3"/>
<dbReference type="OrthoDB" id="272370at2759"/>
<dbReference type="GO" id="GO:0032958">
    <property type="term" value="P:inositol phosphate biosynthetic process"/>
    <property type="evidence" value="ECO:0000318"/>
    <property type="project" value="GO_Central"/>
</dbReference>
<comment type="domain">
    <text evidence="6">The EXKPK motif is conserved in inositol-pentakisphosphate 2-kinases of both family 1 and 2.</text>
</comment>
<comment type="function">
    <text evidence="6">Phosphorylates Ins(1,3,4,5,6)P5 at position 2 to form Ins(1,2,3,4,5,6)P6 (InsP6 or phytate).</text>
</comment>
<dbReference type="EC" id="2.7.1.158" evidence="1 6"/>
<accession>A0A0K9P1I3</accession>
<dbReference type="Gene3D" id="3.30.200.110">
    <property type="entry name" value="Inositol-pentakisphosphate 2-kinase, N-lobe"/>
    <property type="match status" value="1"/>
</dbReference>
<keyword evidence="5 6" id="KW-0067">ATP-binding</keyword>
<dbReference type="GO" id="GO:0005524">
    <property type="term" value="F:ATP binding"/>
    <property type="evidence" value="ECO:0007669"/>
    <property type="project" value="UniProtKB-KW"/>
</dbReference>
<keyword evidence="4 6" id="KW-0418">Kinase</keyword>
<reference evidence="8" key="1">
    <citation type="journal article" date="2016" name="Nature">
        <title>The genome of the seagrass Zostera marina reveals angiosperm adaptation to the sea.</title>
        <authorList>
            <person name="Olsen J.L."/>
            <person name="Rouze P."/>
            <person name="Verhelst B."/>
            <person name="Lin Y.-C."/>
            <person name="Bayer T."/>
            <person name="Collen J."/>
            <person name="Dattolo E."/>
            <person name="De Paoli E."/>
            <person name="Dittami S."/>
            <person name="Maumus F."/>
            <person name="Michel G."/>
            <person name="Kersting A."/>
            <person name="Lauritano C."/>
            <person name="Lohaus R."/>
            <person name="Toepel M."/>
            <person name="Tonon T."/>
            <person name="Vanneste K."/>
            <person name="Amirebrahimi M."/>
            <person name="Brakel J."/>
            <person name="Bostroem C."/>
            <person name="Chovatia M."/>
            <person name="Grimwood J."/>
            <person name="Jenkins J.W."/>
            <person name="Jueterbock A."/>
            <person name="Mraz A."/>
            <person name="Stam W.T."/>
            <person name="Tice H."/>
            <person name="Bornberg-Bauer E."/>
            <person name="Green P.J."/>
            <person name="Pearson G.A."/>
            <person name="Procaccini G."/>
            <person name="Duarte C.M."/>
            <person name="Schmutz J."/>
            <person name="Reusch T.B.H."/>
            <person name="Van de Peer Y."/>
        </authorList>
    </citation>
    <scope>NUCLEOTIDE SEQUENCE [LARGE SCALE GENOMIC DNA]</scope>
    <source>
        <strain evidence="8">cv. Finnish</strain>
    </source>
</reference>
<dbReference type="GO" id="GO:0035299">
    <property type="term" value="F:inositol-1,3,4,5,6-pentakisphosphate 2-kinase activity"/>
    <property type="evidence" value="ECO:0000318"/>
    <property type="project" value="GO_Central"/>
</dbReference>
<dbReference type="Proteomes" id="UP000036987">
    <property type="component" value="Unassembled WGS sequence"/>
</dbReference>
<keyword evidence="3 6" id="KW-0547">Nucleotide-binding</keyword>